<reference evidence="1 2" key="1">
    <citation type="submission" date="2022-09" db="EMBL/GenBank/DDBJ databases">
        <title>Chelativorans salina sp. nov., a novel slightly halophilic bacterium isolated from a saline lake sediment enrichment.</title>
        <authorList>
            <person name="Gao L."/>
            <person name="Fang B.-Z."/>
            <person name="Li W.-J."/>
        </authorList>
    </citation>
    <scope>NUCLEOTIDE SEQUENCE [LARGE SCALE GENOMIC DNA]</scope>
    <source>
        <strain evidence="1 2">EGI FJ00035</strain>
    </source>
</reference>
<comment type="caution">
    <text evidence="1">The sequence shown here is derived from an EMBL/GenBank/DDBJ whole genome shotgun (WGS) entry which is preliminary data.</text>
</comment>
<proteinExistence type="predicted"/>
<dbReference type="EMBL" id="JAOCZP010000002">
    <property type="protein sequence ID" value="MCT7374556.1"/>
    <property type="molecule type" value="Genomic_DNA"/>
</dbReference>
<accession>A0ABT2LIZ6</accession>
<evidence type="ECO:0008006" key="3">
    <source>
        <dbReference type="Google" id="ProtNLM"/>
    </source>
</evidence>
<name>A0ABT2LIZ6_9HYPH</name>
<evidence type="ECO:0000313" key="2">
    <source>
        <dbReference type="Proteomes" id="UP001320831"/>
    </source>
</evidence>
<organism evidence="1 2">
    <name type="scientific">Chelativorans salis</name>
    <dbReference type="NCBI Taxonomy" id="2978478"/>
    <lineage>
        <taxon>Bacteria</taxon>
        <taxon>Pseudomonadati</taxon>
        <taxon>Pseudomonadota</taxon>
        <taxon>Alphaproteobacteria</taxon>
        <taxon>Hyphomicrobiales</taxon>
        <taxon>Phyllobacteriaceae</taxon>
        <taxon>Chelativorans</taxon>
    </lineage>
</organism>
<dbReference type="RefSeq" id="WP_260901037.1">
    <property type="nucleotide sequence ID" value="NZ_JAOCZP010000002.1"/>
</dbReference>
<sequence>MNDELKRPRIARIWRGRTRRERADEYEAYSYEAGIKPLIDNAIGVQVLREDKGEETEFVVISYWESIEAMSRFAGDDPTGIRHLERDPEFLIDLPQHVQTLRIIVSHGDTGGGDGMLDRCFQSVTSG</sequence>
<dbReference type="SUPFAM" id="SSF54909">
    <property type="entry name" value="Dimeric alpha+beta barrel"/>
    <property type="match status" value="1"/>
</dbReference>
<evidence type="ECO:0000313" key="1">
    <source>
        <dbReference type="EMBL" id="MCT7374556.1"/>
    </source>
</evidence>
<dbReference type="InterPro" id="IPR011008">
    <property type="entry name" value="Dimeric_a/b-barrel"/>
</dbReference>
<gene>
    <name evidence="1" type="ORF">N5A92_05850</name>
</gene>
<dbReference type="Proteomes" id="UP001320831">
    <property type="component" value="Unassembled WGS sequence"/>
</dbReference>
<keyword evidence="2" id="KW-1185">Reference proteome</keyword>
<protein>
    <recommendedName>
        <fullName evidence="3">Antibiotic biosynthesis monooxygenase</fullName>
    </recommendedName>
</protein>